<name>A0A8S1D965_9INSE</name>
<feature type="transmembrane region" description="Helical" evidence="12">
    <location>
        <begin position="253"/>
        <end position="278"/>
    </location>
</feature>
<dbReference type="PROSITE" id="PS00237">
    <property type="entry name" value="G_PROTEIN_RECEP_F1_1"/>
    <property type="match status" value="1"/>
</dbReference>
<proteinExistence type="inferred from homology"/>
<dbReference type="CDD" id="cd15390">
    <property type="entry name" value="7tmA_TACR"/>
    <property type="match status" value="1"/>
</dbReference>
<evidence type="ECO:0000256" key="10">
    <source>
        <dbReference type="RuleBase" id="RU000688"/>
    </source>
</evidence>
<keyword evidence="9 10" id="KW-0807">Transducer</keyword>
<evidence type="ECO:0000256" key="12">
    <source>
        <dbReference type="SAM" id="Phobius"/>
    </source>
</evidence>
<dbReference type="FunFam" id="1.20.1070.10:FF:000291">
    <property type="entry name" value="Predicted protein"/>
    <property type="match status" value="1"/>
</dbReference>
<feature type="transmembrane region" description="Helical" evidence="12">
    <location>
        <begin position="122"/>
        <end position="146"/>
    </location>
</feature>
<evidence type="ECO:0000259" key="13">
    <source>
        <dbReference type="PROSITE" id="PS50262"/>
    </source>
</evidence>
<feature type="transmembrane region" description="Helical" evidence="12">
    <location>
        <begin position="201"/>
        <end position="221"/>
    </location>
</feature>
<dbReference type="EMBL" id="CADEPI010000145">
    <property type="protein sequence ID" value="CAB3377474.1"/>
    <property type="molecule type" value="Genomic_DNA"/>
</dbReference>
<keyword evidence="3" id="KW-1003">Cell membrane</keyword>
<evidence type="ECO:0000256" key="8">
    <source>
        <dbReference type="ARBA" id="ARBA00023170"/>
    </source>
</evidence>
<feature type="compositionally biased region" description="Gly residues" evidence="11">
    <location>
        <begin position="532"/>
        <end position="541"/>
    </location>
</feature>
<evidence type="ECO:0000256" key="3">
    <source>
        <dbReference type="ARBA" id="ARBA00022475"/>
    </source>
</evidence>
<dbReference type="InterPro" id="IPR000276">
    <property type="entry name" value="GPCR_Rhodpsn"/>
</dbReference>
<comment type="caution">
    <text evidence="14">The sequence shown here is derived from an EMBL/GenBank/DDBJ whole genome shotgun (WGS) entry which is preliminary data.</text>
</comment>
<evidence type="ECO:0000256" key="4">
    <source>
        <dbReference type="ARBA" id="ARBA00022692"/>
    </source>
</evidence>
<dbReference type="AlphaFoldDB" id="A0A8S1D965"/>
<keyword evidence="5 12" id="KW-1133">Transmembrane helix</keyword>
<dbReference type="PRINTS" id="PR00244">
    <property type="entry name" value="NEUROKININR"/>
</dbReference>
<accession>A0A8S1D965</accession>
<feature type="region of interest" description="Disordered" evidence="11">
    <location>
        <begin position="39"/>
        <end position="71"/>
    </location>
</feature>
<keyword evidence="15" id="KW-1185">Reference proteome</keyword>
<feature type="region of interest" description="Disordered" evidence="11">
    <location>
        <begin position="410"/>
        <end position="509"/>
    </location>
</feature>
<evidence type="ECO:0000256" key="11">
    <source>
        <dbReference type="SAM" id="MobiDB-lite"/>
    </source>
</evidence>
<dbReference type="Proteomes" id="UP000494165">
    <property type="component" value="Unassembled WGS sequence"/>
</dbReference>
<dbReference type="PRINTS" id="PR00237">
    <property type="entry name" value="GPCRRHODOPSN"/>
</dbReference>
<feature type="transmembrane region" description="Helical" evidence="12">
    <location>
        <begin position="85"/>
        <end position="110"/>
    </location>
</feature>
<organism evidence="14 15">
    <name type="scientific">Cloeon dipterum</name>
    <dbReference type="NCBI Taxonomy" id="197152"/>
    <lineage>
        <taxon>Eukaryota</taxon>
        <taxon>Metazoa</taxon>
        <taxon>Ecdysozoa</taxon>
        <taxon>Arthropoda</taxon>
        <taxon>Hexapoda</taxon>
        <taxon>Insecta</taxon>
        <taxon>Pterygota</taxon>
        <taxon>Palaeoptera</taxon>
        <taxon>Ephemeroptera</taxon>
        <taxon>Pisciforma</taxon>
        <taxon>Baetidae</taxon>
        <taxon>Cloeon</taxon>
    </lineage>
</organism>
<comment type="similarity">
    <text evidence="2 10">Belongs to the G-protein coupled receptor 1 family.</text>
</comment>
<dbReference type="PANTHER" id="PTHR46925">
    <property type="entry name" value="G-PROTEIN COUPLED RECEPTOR TKR-1-RELATED"/>
    <property type="match status" value="1"/>
</dbReference>
<sequence>MLTDLSVHPPPLEKIASEVNRSLLCLGWNASLNHSDLNASLESGSGPPEDSDCQGAAAVPRGTTAAPPTRKRSSTQHHMAWWQQLAWSTVFAVMVFVAVGGNSIVMWIVLAHRRMRTVTNYFLVNLSVADLFMAVFNCIFNFVYMINSDWQFGRSYCTINNFVANVTVAASVFTLTGISMDRYLAIVRPLQPRMSKLSARVTIVVIWVASATLGFPCLLYSTTITQKSSSGQVRTACILIWPDGQPMISTMDYVYNLVLFIVTYVVPMAAMAGCYSAMGRELWGSRSIGELTQRQIDSIRSKRKVVRMFIIIVLIFAVCWLPYHAYFIYTHHYSAVAYTKYVQHLYLAFYWLAMANSMVNPLIYYWMNARFRQYFKHAVCEWNCQKFKRKKPVVHGAETPPMLARYSHSYSRSRSGTADDGQVRNGGGNRGSSNGNNNPGRQVCVCIEHPPATVRVGQNSSRPIHDLSGNGTSNNRSGRHLHHSSRRCRFAGRNNNGGALNNGRRDPDYWRNRNKLLFEINERREDRSRSSAGGGGSGGEASKGSKEEIEFKEVPARIPTASRKETLETSIDV</sequence>
<feature type="compositionally biased region" description="Low complexity" evidence="11">
    <location>
        <begin position="431"/>
        <end position="441"/>
    </location>
</feature>
<keyword evidence="8 10" id="KW-0675">Receptor</keyword>
<feature type="domain" description="G-protein coupled receptors family 1 profile" evidence="13">
    <location>
        <begin position="101"/>
        <end position="364"/>
    </location>
</feature>
<dbReference type="SUPFAM" id="SSF81321">
    <property type="entry name" value="Family A G protein-coupled receptor-like"/>
    <property type="match status" value="1"/>
</dbReference>
<keyword evidence="6 10" id="KW-0297">G-protein coupled receptor</keyword>
<protein>
    <recommendedName>
        <fullName evidence="13">G-protein coupled receptors family 1 profile domain-containing protein</fullName>
    </recommendedName>
</protein>
<evidence type="ECO:0000256" key="1">
    <source>
        <dbReference type="ARBA" id="ARBA00004651"/>
    </source>
</evidence>
<dbReference type="GO" id="GO:0004995">
    <property type="term" value="F:tachykinin receptor activity"/>
    <property type="evidence" value="ECO:0007669"/>
    <property type="project" value="InterPro"/>
</dbReference>
<evidence type="ECO:0000256" key="5">
    <source>
        <dbReference type="ARBA" id="ARBA00022989"/>
    </source>
</evidence>
<evidence type="ECO:0000313" key="14">
    <source>
        <dbReference type="EMBL" id="CAB3377474.1"/>
    </source>
</evidence>
<feature type="compositionally biased region" description="Basic residues" evidence="11">
    <location>
        <begin position="477"/>
        <end position="490"/>
    </location>
</feature>
<evidence type="ECO:0000256" key="2">
    <source>
        <dbReference type="ARBA" id="ARBA00010663"/>
    </source>
</evidence>
<feature type="compositionally biased region" description="Basic and acidic residues" evidence="11">
    <location>
        <begin position="543"/>
        <end position="555"/>
    </location>
</feature>
<dbReference type="PROSITE" id="PS50262">
    <property type="entry name" value="G_PROTEIN_RECEP_F1_2"/>
    <property type="match status" value="1"/>
</dbReference>
<dbReference type="PANTHER" id="PTHR46925:SF2">
    <property type="entry name" value="G-PROTEIN COUPLED RECEPTOR TKR-1-RELATED"/>
    <property type="match status" value="1"/>
</dbReference>
<feature type="region of interest" description="Disordered" evidence="11">
    <location>
        <begin position="521"/>
        <end position="573"/>
    </location>
</feature>
<comment type="subcellular location">
    <subcellularLocation>
        <location evidence="1">Cell membrane</location>
        <topology evidence="1">Multi-pass membrane protein</topology>
    </subcellularLocation>
</comment>
<dbReference type="GO" id="GO:0005886">
    <property type="term" value="C:plasma membrane"/>
    <property type="evidence" value="ECO:0007669"/>
    <property type="project" value="UniProtKB-SubCell"/>
</dbReference>
<dbReference type="Pfam" id="PF00001">
    <property type="entry name" value="7tm_1"/>
    <property type="match status" value="1"/>
</dbReference>
<feature type="transmembrane region" description="Helical" evidence="12">
    <location>
        <begin position="308"/>
        <end position="329"/>
    </location>
</feature>
<keyword evidence="7 12" id="KW-0472">Membrane</keyword>
<evidence type="ECO:0000256" key="9">
    <source>
        <dbReference type="ARBA" id="ARBA00023224"/>
    </source>
</evidence>
<reference evidence="14 15" key="1">
    <citation type="submission" date="2020-04" db="EMBL/GenBank/DDBJ databases">
        <authorList>
            <person name="Alioto T."/>
            <person name="Alioto T."/>
            <person name="Gomez Garrido J."/>
        </authorList>
    </citation>
    <scope>NUCLEOTIDE SEQUENCE [LARGE SCALE GENOMIC DNA]</scope>
</reference>
<evidence type="ECO:0000256" key="6">
    <source>
        <dbReference type="ARBA" id="ARBA00023040"/>
    </source>
</evidence>
<dbReference type="InterPro" id="IPR001681">
    <property type="entry name" value="Neurokn_rcpt"/>
</dbReference>
<feature type="transmembrane region" description="Helical" evidence="12">
    <location>
        <begin position="158"/>
        <end position="180"/>
    </location>
</feature>
<dbReference type="InterPro" id="IPR017452">
    <property type="entry name" value="GPCR_Rhodpsn_7TM"/>
</dbReference>
<feature type="compositionally biased region" description="Low complexity" evidence="11">
    <location>
        <begin position="491"/>
        <end position="502"/>
    </location>
</feature>
<dbReference type="OrthoDB" id="5981855at2759"/>
<keyword evidence="4 10" id="KW-0812">Transmembrane</keyword>
<evidence type="ECO:0000313" key="15">
    <source>
        <dbReference type="Proteomes" id="UP000494165"/>
    </source>
</evidence>
<evidence type="ECO:0000256" key="7">
    <source>
        <dbReference type="ARBA" id="ARBA00023136"/>
    </source>
</evidence>
<gene>
    <name evidence="14" type="ORF">CLODIP_2_CD15571</name>
</gene>
<dbReference type="Gene3D" id="1.20.1070.10">
    <property type="entry name" value="Rhodopsin 7-helix transmembrane proteins"/>
    <property type="match status" value="1"/>
</dbReference>
<feature type="transmembrane region" description="Helical" evidence="12">
    <location>
        <begin position="349"/>
        <end position="367"/>
    </location>
</feature>